<dbReference type="OrthoDB" id="7889077at2"/>
<evidence type="ECO:0008006" key="4">
    <source>
        <dbReference type="Google" id="ProtNLM"/>
    </source>
</evidence>
<dbReference type="AlphaFoldDB" id="A0A1G7BHM0"/>
<dbReference type="STRING" id="58114.SAMN05216270_116128"/>
<feature type="region of interest" description="Disordered" evidence="1">
    <location>
        <begin position="170"/>
        <end position="190"/>
    </location>
</feature>
<evidence type="ECO:0000313" key="2">
    <source>
        <dbReference type="EMBL" id="SDE25725.1"/>
    </source>
</evidence>
<gene>
    <name evidence="2" type="ORF">SAMN05216270_116128</name>
</gene>
<dbReference type="Proteomes" id="UP000198949">
    <property type="component" value="Unassembled WGS sequence"/>
</dbReference>
<dbReference type="InterPro" id="IPR027417">
    <property type="entry name" value="P-loop_NTPase"/>
</dbReference>
<dbReference type="RefSeq" id="WP_091039681.1">
    <property type="nucleotide sequence ID" value="NZ_FNAD01000016.1"/>
</dbReference>
<dbReference type="Gene3D" id="3.40.50.300">
    <property type="entry name" value="P-loop containing nucleotide triphosphate hydrolases"/>
    <property type="match status" value="2"/>
</dbReference>
<accession>A0A1G7BHM0</accession>
<dbReference type="EMBL" id="FNAD01000016">
    <property type="protein sequence ID" value="SDE25725.1"/>
    <property type="molecule type" value="Genomic_DNA"/>
</dbReference>
<sequence length="380" mass="39898">MDSTPLLWLIGAAGSGKTVTAWEIFAQLAAEGVRAAYVDADQVGMAHPVRPEDPDNEHVKARGIGAVWSGFRAAGAQCLIVSGGVGNVATVADFAAQVPGAAMTIVQLAVGSEERRTRLIGRGGSEYLIEPAAALAAALERDPLTEHRVDTTGTTVKAAAKLVRERVGDWPGATPSAWPPRDLDPPSSTGDERVPMVWVCGPSGVGKSTVAFPVYMRLLAAGARASYIDLAQIGWVRPAAADDPGDHRLKARNLAALWRAHRAAGSEYLVVSGSGGGAAGVRHYLDAMPGCVPTIVRLDAAPDVIAERLRMRSKGIGVELPGDEIRGLAGADLERRIEDAHAEAALLERDGIGDHRLDTGDRDPDDLADEIYALIGLRAD</sequence>
<proteinExistence type="predicted"/>
<reference evidence="3" key="1">
    <citation type="submission" date="2016-10" db="EMBL/GenBank/DDBJ databases">
        <authorList>
            <person name="Varghese N."/>
            <person name="Submissions S."/>
        </authorList>
    </citation>
    <scope>NUCLEOTIDE SEQUENCE [LARGE SCALE GENOMIC DNA]</scope>
    <source>
        <strain evidence="3">CGMCC 4.3516</strain>
    </source>
</reference>
<protein>
    <recommendedName>
        <fullName evidence="4">Broad-specificity NMP kinase</fullName>
    </recommendedName>
</protein>
<keyword evidence="3" id="KW-1185">Reference proteome</keyword>
<dbReference type="SUPFAM" id="SSF52540">
    <property type="entry name" value="P-loop containing nucleoside triphosphate hydrolases"/>
    <property type="match status" value="2"/>
</dbReference>
<organism evidence="2 3">
    <name type="scientific">Glycomyces harbinensis</name>
    <dbReference type="NCBI Taxonomy" id="58114"/>
    <lineage>
        <taxon>Bacteria</taxon>
        <taxon>Bacillati</taxon>
        <taxon>Actinomycetota</taxon>
        <taxon>Actinomycetes</taxon>
        <taxon>Glycomycetales</taxon>
        <taxon>Glycomycetaceae</taxon>
        <taxon>Glycomyces</taxon>
    </lineage>
</organism>
<evidence type="ECO:0000256" key="1">
    <source>
        <dbReference type="SAM" id="MobiDB-lite"/>
    </source>
</evidence>
<evidence type="ECO:0000313" key="3">
    <source>
        <dbReference type="Proteomes" id="UP000198949"/>
    </source>
</evidence>
<name>A0A1G7BHM0_9ACTN</name>